<accession>A0ABR0EZ32</accession>
<sequence>MGSLKPTYISIPESRGLTHTLTPTNPNIGTSDLITCVGVYLPISATRCFVAHINAYFDKPEAKSEFEKRWTTTEQGAQIREEVLRRLREHSQREGWSARDVVESGRKVVVMCPCYKDGKQGLRLSGVFVVEAIREFVGGVPVEEYFDNGLQKGFVLNVFVLSVCHEGGADESVL</sequence>
<reference evidence="1 2" key="1">
    <citation type="journal article" date="2023" name="G3 (Bethesda)">
        <title>A chromosome-level genome assembly of Zasmidium syzygii isolated from banana leaves.</title>
        <authorList>
            <person name="van Westerhoven A.C."/>
            <person name="Mehrabi R."/>
            <person name="Talebi R."/>
            <person name="Steentjes M.B.F."/>
            <person name="Corcolon B."/>
            <person name="Chong P.A."/>
            <person name="Kema G.H.J."/>
            <person name="Seidl M.F."/>
        </authorList>
    </citation>
    <scope>NUCLEOTIDE SEQUENCE [LARGE SCALE GENOMIC DNA]</scope>
    <source>
        <strain evidence="1 2">P124</strain>
    </source>
</reference>
<keyword evidence="2" id="KW-1185">Reference proteome</keyword>
<organism evidence="1 2">
    <name type="scientific">Zasmidium cellare</name>
    <name type="common">Wine cellar mold</name>
    <name type="synonym">Racodium cellare</name>
    <dbReference type="NCBI Taxonomy" id="395010"/>
    <lineage>
        <taxon>Eukaryota</taxon>
        <taxon>Fungi</taxon>
        <taxon>Dikarya</taxon>
        <taxon>Ascomycota</taxon>
        <taxon>Pezizomycotina</taxon>
        <taxon>Dothideomycetes</taxon>
        <taxon>Dothideomycetidae</taxon>
        <taxon>Mycosphaerellales</taxon>
        <taxon>Mycosphaerellaceae</taxon>
        <taxon>Zasmidium</taxon>
    </lineage>
</organism>
<evidence type="ECO:0000313" key="2">
    <source>
        <dbReference type="Proteomes" id="UP001305779"/>
    </source>
</evidence>
<comment type="caution">
    <text evidence="1">The sequence shown here is derived from an EMBL/GenBank/DDBJ whole genome shotgun (WGS) entry which is preliminary data.</text>
</comment>
<evidence type="ECO:0000313" key="1">
    <source>
        <dbReference type="EMBL" id="KAK4506325.1"/>
    </source>
</evidence>
<name>A0ABR0EZ32_ZASCE</name>
<proteinExistence type="predicted"/>
<protein>
    <submittedName>
        <fullName evidence="1">Uncharacterized protein</fullName>
    </submittedName>
</protein>
<dbReference type="Proteomes" id="UP001305779">
    <property type="component" value="Unassembled WGS sequence"/>
</dbReference>
<gene>
    <name evidence="1" type="ORF">PRZ48_000055</name>
</gene>
<dbReference type="EMBL" id="JAXOVC010000001">
    <property type="protein sequence ID" value="KAK4506325.1"/>
    <property type="molecule type" value="Genomic_DNA"/>
</dbReference>